<dbReference type="Proteomes" id="UP001595957">
    <property type="component" value="Unassembled WGS sequence"/>
</dbReference>
<dbReference type="EMBL" id="JBHSFZ010000016">
    <property type="protein sequence ID" value="MFC4594440.1"/>
    <property type="molecule type" value="Genomic_DNA"/>
</dbReference>
<proteinExistence type="predicted"/>
<keyword evidence="2" id="KW-1185">Reference proteome</keyword>
<sequence length="64" mass="7190">MVADRLLRTLAKRHKIGLTEAVKLAVRHELAREDEAIPLDVRIKALRTEVLRRPSTGHAADKAL</sequence>
<reference evidence="2" key="1">
    <citation type="journal article" date="2019" name="Int. J. Syst. Evol. Microbiol.">
        <title>The Global Catalogue of Microorganisms (GCM) 10K type strain sequencing project: providing services to taxonomists for standard genome sequencing and annotation.</title>
        <authorList>
            <consortium name="The Broad Institute Genomics Platform"/>
            <consortium name="The Broad Institute Genome Sequencing Center for Infectious Disease"/>
            <person name="Wu L."/>
            <person name="Ma J."/>
        </authorList>
    </citation>
    <scope>NUCLEOTIDE SEQUENCE [LARGE SCALE GENOMIC DNA]</scope>
    <source>
        <strain evidence="2">NBRC 103632</strain>
    </source>
</reference>
<protein>
    <submittedName>
        <fullName evidence="1">Type II toxin-antitoxin system VapB family antitoxin</fullName>
    </submittedName>
</protein>
<evidence type="ECO:0000313" key="2">
    <source>
        <dbReference type="Proteomes" id="UP001595957"/>
    </source>
</evidence>
<dbReference type="RefSeq" id="WP_380804253.1">
    <property type="nucleotide sequence ID" value="NZ_JBHSFZ010000016.1"/>
</dbReference>
<evidence type="ECO:0000313" key="1">
    <source>
        <dbReference type="EMBL" id="MFC4594440.1"/>
    </source>
</evidence>
<organism evidence="1 2">
    <name type="scientific">Sphingobium tyrosinilyticum</name>
    <dbReference type="NCBI Taxonomy" id="2715436"/>
    <lineage>
        <taxon>Bacteria</taxon>
        <taxon>Pseudomonadati</taxon>
        <taxon>Pseudomonadota</taxon>
        <taxon>Alphaproteobacteria</taxon>
        <taxon>Sphingomonadales</taxon>
        <taxon>Sphingomonadaceae</taxon>
        <taxon>Sphingobium</taxon>
    </lineage>
</organism>
<gene>
    <name evidence="1" type="ORF">ACFO3E_09580</name>
</gene>
<accession>A0ABV9F142</accession>
<dbReference type="Pfam" id="PF07704">
    <property type="entry name" value="PSK_trans_fac"/>
    <property type="match status" value="1"/>
</dbReference>
<dbReference type="InterPro" id="IPR011660">
    <property type="entry name" value="VapB-like"/>
</dbReference>
<comment type="caution">
    <text evidence="1">The sequence shown here is derived from an EMBL/GenBank/DDBJ whole genome shotgun (WGS) entry which is preliminary data.</text>
</comment>
<name>A0ABV9F142_9SPHN</name>